<dbReference type="KEGG" id="bba:Bd0302"/>
<dbReference type="AlphaFoldDB" id="Q6MQZ9"/>
<dbReference type="PANTHER" id="PTHR35841">
    <property type="entry name" value="PHOSPHONATES-BINDING PERIPLASMIC PROTEIN"/>
    <property type="match status" value="1"/>
</dbReference>
<dbReference type="Gene3D" id="3.40.190.10">
    <property type="entry name" value="Periplasmic binding protein-like II"/>
    <property type="match status" value="2"/>
</dbReference>
<gene>
    <name evidence="3" type="primary">phnD</name>
    <name evidence="3" type="ordered locus">Bd0302</name>
</gene>
<accession>Q6MQZ9</accession>
<dbReference type="HOGENOM" id="CLU_051472_0_0_7"/>
<dbReference type="PANTHER" id="PTHR35841:SF1">
    <property type="entry name" value="PHOSPHONATES-BINDING PERIPLASMIC PROTEIN"/>
    <property type="match status" value="1"/>
</dbReference>
<dbReference type="RefSeq" id="WP_011162900.1">
    <property type="nucleotide sequence ID" value="NC_005363.1"/>
</dbReference>
<evidence type="ECO:0000256" key="1">
    <source>
        <dbReference type="ARBA" id="ARBA00007162"/>
    </source>
</evidence>
<dbReference type="NCBIfam" id="TIGR01098">
    <property type="entry name" value="3A0109s03R"/>
    <property type="match status" value="1"/>
</dbReference>
<comment type="similarity">
    <text evidence="1">Belongs to the phosphate/phosphite/phosphonate binding protein family.</text>
</comment>
<dbReference type="SUPFAM" id="SSF53850">
    <property type="entry name" value="Periplasmic binding protein-like II"/>
    <property type="match status" value="1"/>
</dbReference>
<evidence type="ECO:0000256" key="2">
    <source>
        <dbReference type="ARBA" id="ARBA00022729"/>
    </source>
</evidence>
<organism evidence="3 4">
    <name type="scientific">Bdellovibrio bacteriovorus (strain ATCC 15356 / DSM 50701 / NCIMB 9529 / HD100)</name>
    <dbReference type="NCBI Taxonomy" id="264462"/>
    <lineage>
        <taxon>Bacteria</taxon>
        <taxon>Pseudomonadati</taxon>
        <taxon>Bdellovibrionota</taxon>
        <taxon>Bdellovibrionia</taxon>
        <taxon>Bdellovibrionales</taxon>
        <taxon>Pseudobdellovibrionaceae</taxon>
        <taxon>Bdellovibrio</taxon>
    </lineage>
</organism>
<protein>
    <submittedName>
        <fullName evidence="3">Phosphonates-binding protein</fullName>
    </submittedName>
</protein>
<dbReference type="EMBL" id="BX842646">
    <property type="protein sequence ID" value="CAE77959.1"/>
    <property type="molecule type" value="Genomic_DNA"/>
</dbReference>
<evidence type="ECO:0000313" key="3">
    <source>
        <dbReference type="EMBL" id="CAE77959.1"/>
    </source>
</evidence>
<dbReference type="GeneID" id="93011435"/>
<dbReference type="GO" id="GO:0043190">
    <property type="term" value="C:ATP-binding cassette (ABC) transporter complex"/>
    <property type="evidence" value="ECO:0007669"/>
    <property type="project" value="InterPro"/>
</dbReference>
<evidence type="ECO:0000313" key="4">
    <source>
        <dbReference type="Proteomes" id="UP000008080"/>
    </source>
</evidence>
<dbReference type="Proteomes" id="UP000008080">
    <property type="component" value="Chromosome"/>
</dbReference>
<dbReference type="InterPro" id="IPR005770">
    <property type="entry name" value="PhnD"/>
</dbReference>
<keyword evidence="2" id="KW-0732">Signal</keyword>
<dbReference type="GO" id="GO:0055085">
    <property type="term" value="P:transmembrane transport"/>
    <property type="evidence" value="ECO:0007669"/>
    <property type="project" value="InterPro"/>
</dbReference>
<dbReference type="CDD" id="cd01071">
    <property type="entry name" value="PBP2_PhnD_like"/>
    <property type="match status" value="1"/>
</dbReference>
<name>Q6MQZ9_BDEBA</name>
<dbReference type="eggNOG" id="COG3221">
    <property type="taxonomic scope" value="Bacteria"/>
</dbReference>
<dbReference type="Pfam" id="PF12974">
    <property type="entry name" value="Phosphonate-bd"/>
    <property type="match status" value="1"/>
</dbReference>
<reference evidence="3 4" key="1">
    <citation type="journal article" date="2004" name="Science">
        <title>A predator unmasked: life cycle of Bdellovibrio bacteriovorus from a genomic perspective.</title>
        <authorList>
            <person name="Rendulic S."/>
            <person name="Jagtap P."/>
            <person name="Rosinus A."/>
            <person name="Eppinger M."/>
            <person name="Baar C."/>
            <person name="Lanz C."/>
            <person name="Keller H."/>
            <person name="Lambert C."/>
            <person name="Evans K.J."/>
            <person name="Goesmann A."/>
            <person name="Meyer F."/>
            <person name="Sockett R.E."/>
            <person name="Schuster S.C."/>
        </authorList>
    </citation>
    <scope>NUCLEOTIDE SEQUENCE [LARGE SCALE GENOMIC DNA]</scope>
    <source>
        <strain evidence="4">ATCC 15356 / DSM 50701 / NCIMB 9529 / HD100</strain>
    </source>
</reference>
<dbReference type="STRING" id="264462.Bd0302"/>
<proteinExistence type="inferred from homology"/>
<keyword evidence="4" id="KW-1185">Reference proteome</keyword>
<sequence length="305" mass="34028">MRNFQESPLLKHLLVYFLPVFLITCTSQKELGSREKPIQFALVPGQDSAVLMENGKLLEKWILEKSGLHVRMQVPVSYVAVVEAIGSQRVDVAILNTFGYLLAHDRYGAQAKLIGVNRGTSEYWGQIITADPKIKSLNDLQGKKFAFVDPASTSGYVLPAKLFKDHSIKLAETVFAGKHDSVVTMVYQGRVHAGATYHTPSEDGVPQDARRLVKEQFPDVYEKVRIIQKTDSIPSDPVVFRKDFPADIGARLIAALKSFPSTPEGAKALKNLYHLEGFKDCSDKDYEQARKILLEISQQVQEPAK</sequence>